<evidence type="ECO:0000313" key="3">
    <source>
        <dbReference type="Proteomes" id="UP001500804"/>
    </source>
</evidence>
<evidence type="ECO:0000313" key="2">
    <source>
        <dbReference type="EMBL" id="GAA5113676.1"/>
    </source>
</evidence>
<gene>
    <name evidence="2" type="ORF">GCM10023320_09650</name>
</gene>
<feature type="region of interest" description="Disordered" evidence="1">
    <location>
        <begin position="1"/>
        <end position="28"/>
    </location>
</feature>
<protein>
    <submittedName>
        <fullName evidence="2">Uncharacterized protein</fullName>
    </submittedName>
</protein>
<evidence type="ECO:0000256" key="1">
    <source>
        <dbReference type="SAM" id="MobiDB-lite"/>
    </source>
</evidence>
<accession>A0ABP9NB74</accession>
<sequence length="74" mass="8261">MNSTTMPIPWSAHNGPAVEPTGKGRVGPGQRLAAVIWDGQLLPVQHAAYRVAPRFAAHLDELARRRDEQRRKRP</sequence>
<keyword evidence="3" id="KW-1185">Reference proteome</keyword>
<reference evidence="3" key="1">
    <citation type="journal article" date="2019" name="Int. J. Syst. Evol. Microbiol.">
        <title>The Global Catalogue of Microorganisms (GCM) 10K type strain sequencing project: providing services to taxonomists for standard genome sequencing and annotation.</title>
        <authorList>
            <consortium name="The Broad Institute Genomics Platform"/>
            <consortium name="The Broad Institute Genome Sequencing Center for Infectious Disease"/>
            <person name="Wu L."/>
            <person name="Ma J."/>
        </authorList>
    </citation>
    <scope>NUCLEOTIDE SEQUENCE [LARGE SCALE GENOMIC DNA]</scope>
    <source>
        <strain evidence="3">JCM 18302</strain>
    </source>
</reference>
<dbReference type="RefSeq" id="WP_345603533.1">
    <property type="nucleotide sequence ID" value="NZ_BAABJO010000003.1"/>
</dbReference>
<name>A0ABP9NB74_9PSEU</name>
<organism evidence="2 3">
    <name type="scientific">Pseudonocardia adelaidensis</name>
    <dbReference type="NCBI Taxonomy" id="648754"/>
    <lineage>
        <taxon>Bacteria</taxon>
        <taxon>Bacillati</taxon>
        <taxon>Actinomycetota</taxon>
        <taxon>Actinomycetes</taxon>
        <taxon>Pseudonocardiales</taxon>
        <taxon>Pseudonocardiaceae</taxon>
        <taxon>Pseudonocardia</taxon>
    </lineage>
</organism>
<proteinExistence type="predicted"/>
<comment type="caution">
    <text evidence="2">The sequence shown here is derived from an EMBL/GenBank/DDBJ whole genome shotgun (WGS) entry which is preliminary data.</text>
</comment>
<dbReference type="Proteomes" id="UP001500804">
    <property type="component" value="Unassembled WGS sequence"/>
</dbReference>
<dbReference type="EMBL" id="BAABJO010000003">
    <property type="protein sequence ID" value="GAA5113676.1"/>
    <property type="molecule type" value="Genomic_DNA"/>
</dbReference>